<evidence type="ECO:0000256" key="1">
    <source>
        <dbReference type="SAM" id="MobiDB-lite"/>
    </source>
</evidence>
<proteinExistence type="predicted"/>
<dbReference type="EMBL" id="JAMQBK010000043">
    <property type="protein sequence ID" value="MCM2372266.1"/>
    <property type="molecule type" value="Genomic_DNA"/>
</dbReference>
<reference evidence="3 4" key="1">
    <citation type="journal article" date="2022" name="Syst. Appl. Microbiol.">
        <title>Rhodopirellula aestuarii sp. nov., a novel member of the genus Rhodopirellula isolated from brackish sediments collected in the Tagus River estuary, Portugal.</title>
        <authorList>
            <person name="Vitorino I.R."/>
            <person name="Klimek D."/>
            <person name="Calusinska M."/>
            <person name="Lobo-da-Cunha A."/>
            <person name="Vasconcelos V."/>
            <person name="Lage O.M."/>
        </authorList>
    </citation>
    <scope>NUCLEOTIDE SEQUENCE [LARGE SCALE GENOMIC DNA]</scope>
    <source>
        <strain evidence="3 4">ICT_H3.1</strain>
    </source>
</reference>
<organism evidence="3 4">
    <name type="scientific">Aporhodopirellula aestuarii</name>
    <dbReference type="NCBI Taxonomy" id="2950107"/>
    <lineage>
        <taxon>Bacteria</taxon>
        <taxon>Pseudomonadati</taxon>
        <taxon>Planctomycetota</taxon>
        <taxon>Planctomycetia</taxon>
        <taxon>Pirellulales</taxon>
        <taxon>Pirellulaceae</taxon>
        <taxon>Aporhodopirellula</taxon>
    </lineage>
</organism>
<evidence type="ECO:0000256" key="2">
    <source>
        <dbReference type="SAM" id="SignalP"/>
    </source>
</evidence>
<dbReference type="RefSeq" id="WP_250929901.1">
    <property type="nucleotide sequence ID" value="NZ_JAMQBK010000043.1"/>
</dbReference>
<feature type="signal peptide" evidence="2">
    <location>
        <begin position="1"/>
        <end position="33"/>
    </location>
</feature>
<feature type="compositionally biased region" description="Basic and acidic residues" evidence="1">
    <location>
        <begin position="114"/>
        <end position="130"/>
    </location>
</feature>
<keyword evidence="2" id="KW-0732">Signal</keyword>
<name>A0ABT0U7D8_9BACT</name>
<evidence type="ECO:0000313" key="4">
    <source>
        <dbReference type="Proteomes" id="UP001202961"/>
    </source>
</evidence>
<keyword evidence="4" id="KW-1185">Reference proteome</keyword>
<accession>A0ABT0U7D8</accession>
<protein>
    <submittedName>
        <fullName evidence="3">Uncharacterized protein</fullName>
    </submittedName>
</protein>
<gene>
    <name evidence="3" type="ORF">NB063_16795</name>
</gene>
<feature type="region of interest" description="Disordered" evidence="1">
    <location>
        <begin position="111"/>
        <end position="130"/>
    </location>
</feature>
<evidence type="ECO:0000313" key="3">
    <source>
        <dbReference type="EMBL" id="MCM2372266.1"/>
    </source>
</evidence>
<sequence>MKTLLQKRAHLRSLIACAAIAFGPVAAMQQASAQTGDYDREEQGDKVEDDAWYDISEWFDGNDYNPTDEAIGRWDDEVWSYHDARTSTDEDNDDLIVDAETFYGDDYNESYESYEDRNQDGNYERSSRYVDSDGDYLNDAYVTYEDTDNDGMYDTYDYKQLSSTTQSAVHPSSVAQSVQEGLSGKRHTISGTVEDHKMVKRLDNVALMLHVQSDDGEKIWVDLGSNGIDTQLFKGDRAEFHGPIVKRGDKEVLLATEVIIANAGSKKITRTGHQYNGVVESTKTAKVRGKEHHVVKLKTDDGKKLTVDMGDASANEAPQKGDEIAVTGVAVKVGDRVVVVADQNRS</sequence>
<comment type="caution">
    <text evidence="3">The sequence shown here is derived from an EMBL/GenBank/DDBJ whole genome shotgun (WGS) entry which is preliminary data.</text>
</comment>
<dbReference type="Proteomes" id="UP001202961">
    <property type="component" value="Unassembled WGS sequence"/>
</dbReference>
<feature type="chain" id="PRO_5047214610" evidence="2">
    <location>
        <begin position="34"/>
        <end position="346"/>
    </location>
</feature>